<feature type="compositionally biased region" description="Basic and acidic residues" evidence="1">
    <location>
        <begin position="91"/>
        <end position="120"/>
    </location>
</feature>
<reference evidence="2" key="1">
    <citation type="journal article" date="2022" name="bioRxiv">
        <title>Sequencing and chromosome-scale assembly of the giantPleurodeles waltlgenome.</title>
        <authorList>
            <person name="Brown T."/>
            <person name="Elewa A."/>
            <person name="Iarovenko S."/>
            <person name="Subramanian E."/>
            <person name="Araus A.J."/>
            <person name="Petzold A."/>
            <person name="Susuki M."/>
            <person name="Suzuki K.-i.T."/>
            <person name="Hayashi T."/>
            <person name="Toyoda A."/>
            <person name="Oliveira C."/>
            <person name="Osipova E."/>
            <person name="Leigh N.D."/>
            <person name="Simon A."/>
            <person name="Yun M.H."/>
        </authorList>
    </citation>
    <scope>NUCLEOTIDE SEQUENCE</scope>
    <source>
        <strain evidence="2">20211129_DDA</strain>
        <tissue evidence="2">Liver</tissue>
    </source>
</reference>
<protein>
    <submittedName>
        <fullName evidence="2">Uncharacterized protein</fullName>
    </submittedName>
</protein>
<evidence type="ECO:0000256" key="1">
    <source>
        <dbReference type="SAM" id="MobiDB-lite"/>
    </source>
</evidence>
<keyword evidence="3" id="KW-1185">Reference proteome</keyword>
<dbReference type="AlphaFoldDB" id="A0AAV7QU05"/>
<dbReference type="EMBL" id="JANPWB010000010">
    <property type="protein sequence ID" value="KAJ1143971.1"/>
    <property type="molecule type" value="Genomic_DNA"/>
</dbReference>
<gene>
    <name evidence="2" type="ORF">NDU88_010273</name>
</gene>
<comment type="caution">
    <text evidence="2">The sequence shown here is derived from an EMBL/GenBank/DDBJ whole genome shotgun (WGS) entry which is preliminary data.</text>
</comment>
<feature type="compositionally biased region" description="Basic and acidic residues" evidence="1">
    <location>
        <begin position="167"/>
        <end position="177"/>
    </location>
</feature>
<feature type="compositionally biased region" description="Basic and acidic residues" evidence="1">
    <location>
        <begin position="65"/>
        <end position="81"/>
    </location>
</feature>
<feature type="region of interest" description="Disordered" evidence="1">
    <location>
        <begin position="44"/>
        <end position="189"/>
    </location>
</feature>
<evidence type="ECO:0000313" key="2">
    <source>
        <dbReference type="EMBL" id="KAJ1143971.1"/>
    </source>
</evidence>
<sequence length="189" mass="21348">MDRAVAGRTIWAILWKSSKDRPRKAYLSTPTAATLKVWDVDTTGIGAGRHRSSRTWRNRRLQKPPRPEQKQPLRGGAERRPNRNQRKPLRKAADPRKLNERAATLQEKRGLSRYGERYKGEGGGGDGRCGKIARKEKKKGNTARGALRRKENKGGHGTGSTTKKGKQRETLHEEHCRKGWGKGPQQETL</sequence>
<evidence type="ECO:0000313" key="3">
    <source>
        <dbReference type="Proteomes" id="UP001066276"/>
    </source>
</evidence>
<organism evidence="2 3">
    <name type="scientific">Pleurodeles waltl</name>
    <name type="common">Iberian ribbed newt</name>
    <dbReference type="NCBI Taxonomy" id="8319"/>
    <lineage>
        <taxon>Eukaryota</taxon>
        <taxon>Metazoa</taxon>
        <taxon>Chordata</taxon>
        <taxon>Craniata</taxon>
        <taxon>Vertebrata</taxon>
        <taxon>Euteleostomi</taxon>
        <taxon>Amphibia</taxon>
        <taxon>Batrachia</taxon>
        <taxon>Caudata</taxon>
        <taxon>Salamandroidea</taxon>
        <taxon>Salamandridae</taxon>
        <taxon>Pleurodelinae</taxon>
        <taxon>Pleurodeles</taxon>
    </lineage>
</organism>
<feature type="compositionally biased region" description="Basic residues" evidence="1">
    <location>
        <begin position="48"/>
        <end position="63"/>
    </location>
</feature>
<accession>A0AAV7QU05</accession>
<proteinExistence type="predicted"/>
<dbReference type="Proteomes" id="UP001066276">
    <property type="component" value="Chromosome 6"/>
</dbReference>
<feature type="compositionally biased region" description="Basic residues" evidence="1">
    <location>
        <begin position="131"/>
        <end position="147"/>
    </location>
</feature>
<name>A0AAV7QU05_PLEWA</name>